<keyword evidence="2" id="KW-1185">Reference proteome</keyword>
<dbReference type="Gene3D" id="3.30.450.20">
    <property type="entry name" value="PAS domain"/>
    <property type="match status" value="1"/>
</dbReference>
<sequence>MHEIVWLDLVELLLASGFLILLRRSEESLRITIDANGLVTRMNRMAEALGRPLPKLFELIGTISDRARDNPAQRVIAFGKMLASAHHTTLLAGGGAQFQIADIAMPIREADGRPPGVVPVFSAVSEPYRLQADLATGTELLERSGALAKVGDLFAPEARPPMVARTGGSATTAWVWALGLNSRPAVNGPWA</sequence>
<protein>
    <submittedName>
        <fullName evidence="1">Uncharacterized protein</fullName>
    </submittedName>
</protein>
<evidence type="ECO:0000313" key="1">
    <source>
        <dbReference type="EMBL" id="MCV2368913.1"/>
    </source>
</evidence>
<dbReference type="Proteomes" id="UP001209701">
    <property type="component" value="Unassembled WGS sequence"/>
</dbReference>
<dbReference type="EMBL" id="JAJIRN010000005">
    <property type="protein sequence ID" value="MCV2368913.1"/>
    <property type="molecule type" value="Genomic_DNA"/>
</dbReference>
<evidence type="ECO:0000313" key="2">
    <source>
        <dbReference type="Proteomes" id="UP001209701"/>
    </source>
</evidence>
<comment type="caution">
    <text evidence="1">The sequence shown here is derived from an EMBL/GenBank/DDBJ whole genome shotgun (WGS) entry which is preliminary data.</text>
</comment>
<gene>
    <name evidence="1" type="ORF">LNV07_12560</name>
</gene>
<accession>A0ABT2YFS3</accession>
<name>A0ABT2YFS3_9BURK</name>
<organism evidence="1 2">
    <name type="scientific">Roseateles oligotrophus</name>
    <dbReference type="NCBI Taxonomy" id="1769250"/>
    <lineage>
        <taxon>Bacteria</taxon>
        <taxon>Pseudomonadati</taxon>
        <taxon>Pseudomonadota</taxon>
        <taxon>Betaproteobacteria</taxon>
        <taxon>Burkholderiales</taxon>
        <taxon>Sphaerotilaceae</taxon>
        <taxon>Roseateles</taxon>
    </lineage>
</organism>
<dbReference type="RefSeq" id="WP_263571506.1">
    <property type="nucleotide sequence ID" value="NZ_JAJIRN010000005.1"/>
</dbReference>
<reference evidence="1 2" key="1">
    <citation type="submission" date="2021-11" db="EMBL/GenBank/DDBJ databases">
        <authorList>
            <person name="Liang Q."/>
            <person name="Mou H."/>
            <person name="Liu Z."/>
        </authorList>
    </citation>
    <scope>NUCLEOTIDE SEQUENCE [LARGE SCALE GENOMIC DNA]</scope>
    <source>
        <strain evidence="1 2">CHU3</strain>
    </source>
</reference>
<proteinExistence type="predicted"/>